<dbReference type="Pfam" id="PF08229">
    <property type="entry name" value="SHR3_chaperone"/>
    <property type="match status" value="1"/>
</dbReference>
<dbReference type="EMBL" id="CP046238">
    <property type="protein sequence ID" value="WFD49386.1"/>
    <property type="molecule type" value="Genomic_DNA"/>
</dbReference>
<feature type="transmembrane region" description="Helical" evidence="1">
    <location>
        <begin position="51"/>
        <end position="73"/>
    </location>
</feature>
<dbReference type="SMART" id="SM00786">
    <property type="entry name" value="SHR3_chaperone"/>
    <property type="match status" value="1"/>
</dbReference>
<reference evidence="2 3" key="1">
    <citation type="journal article" date="2020" name="Elife">
        <title>Loss of centromere function drives karyotype evolution in closely related Malassezia species.</title>
        <authorList>
            <person name="Sankaranarayanan S.R."/>
            <person name="Ianiri G."/>
            <person name="Coelho M.A."/>
            <person name="Reza M.H."/>
            <person name="Thimmappa B.C."/>
            <person name="Ganguly P."/>
            <person name="Vadnala R.N."/>
            <person name="Sun S."/>
            <person name="Siddharthan R."/>
            <person name="Tellgren-Roth C."/>
            <person name="Dawson T.L."/>
            <person name="Heitman J."/>
            <person name="Sanyal K."/>
        </authorList>
    </citation>
    <scope>NUCLEOTIDE SEQUENCE [LARGE SCALE GENOMIC DNA]</scope>
    <source>
        <strain evidence="2">CBS14141</strain>
    </source>
</reference>
<organism evidence="2 3">
    <name type="scientific">Malassezia furfur</name>
    <name type="common">Pityriasis versicolor infection agent</name>
    <name type="synonym">Pityrosporum furfur</name>
    <dbReference type="NCBI Taxonomy" id="55194"/>
    <lineage>
        <taxon>Eukaryota</taxon>
        <taxon>Fungi</taxon>
        <taxon>Dikarya</taxon>
        <taxon>Basidiomycota</taxon>
        <taxon>Ustilaginomycotina</taxon>
        <taxon>Malasseziomycetes</taxon>
        <taxon>Malasseziales</taxon>
        <taxon>Malasseziaceae</taxon>
        <taxon>Malassezia</taxon>
    </lineage>
</organism>
<sequence length="210" mass="24071">MGFRTGFVIVSISFVYGVLFITSRFDFPLLFDGHVTEQAFHRAEEFYLSMYNAPMTIATLFHAVMGLGLIGILAKMHRWTENDRYFGMGSVLLYFGSILMYLIVTLPNMRALQNPAEEYYIIRGVFEKAPQRSEEDAAMPLTDRERVSLVQVIAATNVITASLLLGVLLFQGGEWYAVRQDRKLEEKVRKEQIAKLEAQRVDKKDTKKKK</sequence>
<feature type="transmembrane region" description="Helical" evidence="1">
    <location>
        <begin position="149"/>
        <end position="170"/>
    </location>
</feature>
<keyword evidence="3" id="KW-1185">Reference proteome</keyword>
<feature type="transmembrane region" description="Helical" evidence="1">
    <location>
        <begin position="7"/>
        <end position="31"/>
    </location>
</feature>
<name>A0ABY8EVE5_MALFU</name>
<evidence type="ECO:0000256" key="1">
    <source>
        <dbReference type="SAM" id="Phobius"/>
    </source>
</evidence>
<accession>A0ABY8EVE5</accession>
<dbReference type="Proteomes" id="UP000818624">
    <property type="component" value="Chromosome 5"/>
</dbReference>
<keyword evidence="1" id="KW-0472">Membrane</keyword>
<evidence type="ECO:0000313" key="3">
    <source>
        <dbReference type="Proteomes" id="UP000818624"/>
    </source>
</evidence>
<gene>
    <name evidence="2" type="primary">CSH3</name>
    <name evidence="2" type="ORF">GLX27_004066</name>
</gene>
<evidence type="ECO:0000313" key="2">
    <source>
        <dbReference type="EMBL" id="WFD49386.1"/>
    </source>
</evidence>
<dbReference type="InterPro" id="IPR013248">
    <property type="entry name" value="Psh3/Shr3"/>
</dbReference>
<proteinExistence type="predicted"/>
<keyword evidence="1" id="KW-1133">Transmembrane helix</keyword>
<keyword evidence="1" id="KW-0812">Transmembrane</keyword>
<dbReference type="PANTHER" id="PTHR28228">
    <property type="entry name" value="SECRETORY COMPONENT PROTEIN SHR3"/>
    <property type="match status" value="1"/>
</dbReference>
<feature type="transmembrane region" description="Helical" evidence="1">
    <location>
        <begin position="85"/>
        <end position="104"/>
    </location>
</feature>
<protein>
    <submittedName>
        <fullName evidence="2">Protein csh3</fullName>
    </submittedName>
</protein>
<dbReference type="PANTHER" id="PTHR28228:SF1">
    <property type="entry name" value="SECRETORY COMPONENT PROTEIN SHR3"/>
    <property type="match status" value="1"/>
</dbReference>